<organism evidence="1 2">
    <name type="scientific">Flemingia macrophylla</name>
    <dbReference type="NCBI Taxonomy" id="520843"/>
    <lineage>
        <taxon>Eukaryota</taxon>
        <taxon>Viridiplantae</taxon>
        <taxon>Streptophyta</taxon>
        <taxon>Embryophyta</taxon>
        <taxon>Tracheophyta</taxon>
        <taxon>Spermatophyta</taxon>
        <taxon>Magnoliopsida</taxon>
        <taxon>eudicotyledons</taxon>
        <taxon>Gunneridae</taxon>
        <taxon>Pentapetalae</taxon>
        <taxon>rosids</taxon>
        <taxon>fabids</taxon>
        <taxon>Fabales</taxon>
        <taxon>Fabaceae</taxon>
        <taxon>Papilionoideae</taxon>
        <taxon>50 kb inversion clade</taxon>
        <taxon>NPAAA clade</taxon>
        <taxon>indigoferoid/millettioid clade</taxon>
        <taxon>Phaseoleae</taxon>
        <taxon>Flemingia</taxon>
    </lineage>
</organism>
<gene>
    <name evidence="1" type="ORF">Fmac_024544</name>
</gene>
<dbReference type="AlphaFoldDB" id="A0ABD1LPN8"/>
<sequence>MKPPNNQFFKEMLHQSQFNNLIYNLVFINNLDWSLLNRNNVERFKRLYRMELLHVERVVARLQLTTCFDVTSAVSIVNVSDDDDNQETETTSLMHGVSLIGNVAISQVGPIVGLVEECEDAYTFCVALLGVKRDESFLLEDTFYIDGANLEHTNEVILDTVTRLYQSHRCRLHQHFKQFEAIEMALEYKPQDLSTKDWEYLVHYFFSSKFKRDPETQKEPNFLFLWKITHTNNNEEWVDEKSRELHMKVQEVVLEKL</sequence>
<keyword evidence="2" id="KW-1185">Reference proteome</keyword>
<protein>
    <submittedName>
        <fullName evidence="1">Uncharacterized protein</fullName>
    </submittedName>
</protein>
<dbReference type="Proteomes" id="UP001603857">
    <property type="component" value="Unassembled WGS sequence"/>
</dbReference>
<evidence type="ECO:0000313" key="1">
    <source>
        <dbReference type="EMBL" id="KAL2325486.1"/>
    </source>
</evidence>
<evidence type="ECO:0000313" key="2">
    <source>
        <dbReference type="Proteomes" id="UP001603857"/>
    </source>
</evidence>
<name>A0ABD1LPN8_9FABA</name>
<comment type="caution">
    <text evidence="1">The sequence shown here is derived from an EMBL/GenBank/DDBJ whole genome shotgun (WGS) entry which is preliminary data.</text>
</comment>
<proteinExistence type="predicted"/>
<reference evidence="1 2" key="1">
    <citation type="submission" date="2024-08" db="EMBL/GenBank/DDBJ databases">
        <title>Insights into the chromosomal genome structure of Flemingia macrophylla.</title>
        <authorList>
            <person name="Ding Y."/>
            <person name="Zhao Y."/>
            <person name="Bi W."/>
            <person name="Wu M."/>
            <person name="Zhao G."/>
            <person name="Gong Y."/>
            <person name="Li W."/>
            <person name="Zhang P."/>
        </authorList>
    </citation>
    <scope>NUCLEOTIDE SEQUENCE [LARGE SCALE GENOMIC DNA]</scope>
    <source>
        <strain evidence="1">DYQJB</strain>
        <tissue evidence="1">Leaf</tissue>
    </source>
</reference>
<dbReference type="EMBL" id="JBGMDY010000008">
    <property type="protein sequence ID" value="KAL2325486.1"/>
    <property type="molecule type" value="Genomic_DNA"/>
</dbReference>
<accession>A0ABD1LPN8</accession>